<gene>
    <name evidence="3" type="ORF">ACFPIK_15485</name>
</gene>
<feature type="non-terminal residue" evidence="3">
    <location>
        <position position="933"/>
    </location>
</feature>
<evidence type="ECO:0000313" key="3">
    <source>
        <dbReference type="EMBL" id="MFC5193173.1"/>
    </source>
</evidence>
<proteinExistence type="predicted"/>
<name>A0ABW0C1X1_9BACT</name>
<dbReference type="Pfam" id="PF17963">
    <property type="entry name" value="Big_9"/>
    <property type="match status" value="3"/>
</dbReference>
<dbReference type="InterPro" id="IPR038081">
    <property type="entry name" value="CalX-like_sf"/>
</dbReference>
<dbReference type="Proteomes" id="UP001596163">
    <property type="component" value="Unassembled WGS sequence"/>
</dbReference>
<organism evidence="3 4">
    <name type="scientific">Algoriphagus aquatilis</name>
    <dbReference type="NCBI Taxonomy" id="490186"/>
    <lineage>
        <taxon>Bacteria</taxon>
        <taxon>Pseudomonadati</taxon>
        <taxon>Bacteroidota</taxon>
        <taxon>Cytophagia</taxon>
        <taxon>Cytophagales</taxon>
        <taxon>Cyclobacteriaceae</taxon>
        <taxon>Algoriphagus</taxon>
    </lineage>
</organism>
<accession>A0ABW0C1X1</accession>
<dbReference type="Pfam" id="PF24346">
    <property type="entry name" value="DUF7507"/>
    <property type="match status" value="2"/>
</dbReference>
<keyword evidence="4" id="KW-1185">Reference proteome</keyword>
<dbReference type="NCBIfam" id="TIGR01451">
    <property type="entry name" value="B_ant_repeat"/>
    <property type="match status" value="1"/>
</dbReference>
<evidence type="ECO:0000256" key="1">
    <source>
        <dbReference type="SAM" id="MobiDB-lite"/>
    </source>
</evidence>
<feature type="region of interest" description="Disordered" evidence="1">
    <location>
        <begin position="1"/>
        <end position="36"/>
    </location>
</feature>
<sequence>DAGGVTNTATATGQDPDGNEVSDDSGTANDNDDPTETAISQNAKISFVKSGEYNAASGTITYTFTVTNTGNVTVSGIEIDDEQIGVTGLAISPSTLAPGATGTATRVYTLTQSDIDAGTFTNTASVSGIAPNGNLVTDSDGDTQVLLSNPGISISKSASLTNFTKVGESIVYTFSVKNTGNVTLFDVVVSDPLNGLSPISPVKVNSLAPGVIATFTATYLISQADLENGSLVNTATVKASDPNGNEVSSTGTNTIKILAVTNVTVNEASPFVVFTVRGIEDQLISLLLSDGTAISADYGPGLEYFNGSSWVVYAAGTLVPLDGSGKLWVRTPIKQDEEFERAETFTLTASISEKLSAAGTATIKDDGTGAIFKEDGTEDNSAMKDDDRVLSVNDIMVSESSGFGIFSLSGASGQLIILGLIEGTATTSDFGPGIEYFDGTLWLPYTLGSTVQLDKDGKLNVRVPIIADQIKENAETFTLSVANTGGTVSKGVGTIVDLIAEDDNATVSGSTDGSTSVSGNVLDNDFISDGVGITLEASLVTDPTDIPGTFVLNTDGSFTFTPVPGFSGTVEIVYSACVGDPLNLCDTATLVIEVLELPDSRPDVNATYLGVPVEGKVSTNDDVPPGSTYGNPQESPENPDGAVLNLNSDGSYVFEASQAGVYNFTITVCSPEGSCVTSILTITVTIAGEPQPPILKTDLATVSEGEVVVIKTLANDASGRPDLSLNPASVTIVEQPKNGSVTIDPSTGNVTYTPNPGFIGKDTYIYSVCDSGNPALCSTAIQEVTVVMSSSPNIIYASDDFVLGTLGSTLSGNVLINDGSLLGLGLTVVPQQVQIPQGTLTLNSDGTFVFVTASGFFGPVQFAYRVCTTGENPVCVTATLYLLVAPNQLLAVMDNFQANEINGLLGGVAGNVLTNDLINGKPVKPSEVKIKVV</sequence>
<feature type="region of interest" description="Disordered" evidence="1">
    <location>
        <begin position="615"/>
        <end position="642"/>
    </location>
</feature>
<dbReference type="InterPro" id="IPR047589">
    <property type="entry name" value="DUF11_rpt"/>
</dbReference>
<feature type="non-terminal residue" evidence="3">
    <location>
        <position position="1"/>
    </location>
</feature>
<evidence type="ECO:0000259" key="2">
    <source>
        <dbReference type="Pfam" id="PF24346"/>
    </source>
</evidence>
<reference evidence="4" key="1">
    <citation type="journal article" date="2019" name="Int. J. Syst. Evol. Microbiol.">
        <title>The Global Catalogue of Microorganisms (GCM) 10K type strain sequencing project: providing services to taxonomists for standard genome sequencing and annotation.</title>
        <authorList>
            <consortium name="The Broad Institute Genomics Platform"/>
            <consortium name="The Broad Institute Genome Sequencing Center for Infectious Disease"/>
            <person name="Wu L."/>
            <person name="Ma J."/>
        </authorList>
    </citation>
    <scope>NUCLEOTIDE SEQUENCE [LARGE SCALE GENOMIC DNA]</scope>
    <source>
        <strain evidence="4">CGMCC 1.7030</strain>
    </source>
</reference>
<protein>
    <submittedName>
        <fullName evidence="3">Ig-like domain-containing protein</fullName>
    </submittedName>
</protein>
<feature type="compositionally biased region" description="Low complexity" evidence="1">
    <location>
        <begin position="1"/>
        <end position="13"/>
    </location>
</feature>
<dbReference type="SUPFAM" id="SSF141072">
    <property type="entry name" value="CalX-like"/>
    <property type="match status" value="1"/>
</dbReference>
<evidence type="ECO:0000313" key="4">
    <source>
        <dbReference type="Proteomes" id="UP001596163"/>
    </source>
</evidence>
<feature type="domain" description="DUF7507" evidence="2">
    <location>
        <begin position="149"/>
        <end position="249"/>
    </location>
</feature>
<dbReference type="Gene3D" id="2.60.40.2030">
    <property type="match status" value="1"/>
</dbReference>
<dbReference type="RefSeq" id="WP_377916872.1">
    <property type="nucleotide sequence ID" value="NZ_JBHSKS010000014.1"/>
</dbReference>
<comment type="caution">
    <text evidence="3">The sequence shown here is derived from an EMBL/GenBank/DDBJ whole genome shotgun (WGS) entry which is preliminary data.</text>
</comment>
<dbReference type="Gene3D" id="2.60.40.3440">
    <property type="match status" value="1"/>
</dbReference>
<dbReference type="EMBL" id="JBHSKS010000014">
    <property type="protein sequence ID" value="MFC5193173.1"/>
    <property type="molecule type" value="Genomic_DNA"/>
</dbReference>
<feature type="domain" description="DUF7507" evidence="2">
    <location>
        <begin position="43"/>
        <end position="138"/>
    </location>
</feature>
<dbReference type="InterPro" id="IPR055354">
    <property type="entry name" value="DUF7507"/>
</dbReference>